<dbReference type="Proteomes" id="UP000766986">
    <property type="component" value="Unassembled WGS sequence"/>
</dbReference>
<protein>
    <recommendedName>
        <fullName evidence="4">Lipoprotein</fullName>
    </recommendedName>
</protein>
<evidence type="ECO:0000313" key="2">
    <source>
        <dbReference type="EMBL" id="MBM6735187.1"/>
    </source>
</evidence>
<gene>
    <name evidence="2" type="ORF">H7U35_08135</name>
</gene>
<accession>A0ABS2E0L1</accession>
<dbReference type="RefSeq" id="WP_205095336.1">
    <property type="nucleotide sequence ID" value="NZ_CAWVFH010000005.1"/>
</dbReference>
<sequence length="138" mass="16083">MKYLRVIMALALAFVLCSAFTMKKDKDKEKEKEKPVYVFGVAASFSDTVVYYTPVQLVDSVVLDKNGFLPQRDMYSYQLKNHVEYQLNKPNYTCSIYFSENKKKLEKEAAKVTDTYRKSQYGVQVIGPEDFKFEKPQE</sequence>
<evidence type="ECO:0000256" key="1">
    <source>
        <dbReference type="SAM" id="SignalP"/>
    </source>
</evidence>
<keyword evidence="1" id="KW-0732">Signal</keyword>
<evidence type="ECO:0000313" key="3">
    <source>
        <dbReference type="Proteomes" id="UP000766986"/>
    </source>
</evidence>
<proteinExistence type="predicted"/>
<feature type="chain" id="PRO_5047407549" description="Lipoprotein" evidence="1">
    <location>
        <begin position="20"/>
        <end position="138"/>
    </location>
</feature>
<organism evidence="2 3">
    <name type="scientific">Mediterranea massiliensis</name>
    <dbReference type="NCBI Taxonomy" id="1841865"/>
    <lineage>
        <taxon>Bacteria</taxon>
        <taxon>Pseudomonadati</taxon>
        <taxon>Bacteroidota</taxon>
        <taxon>Bacteroidia</taxon>
        <taxon>Bacteroidales</taxon>
        <taxon>Bacteroidaceae</taxon>
        <taxon>Mediterranea</taxon>
    </lineage>
</organism>
<name>A0ABS2E0L1_9BACT</name>
<dbReference type="EMBL" id="JACLYZ010000014">
    <property type="protein sequence ID" value="MBM6735187.1"/>
    <property type="molecule type" value="Genomic_DNA"/>
</dbReference>
<reference evidence="2 3" key="1">
    <citation type="journal article" date="2021" name="Sci. Rep.">
        <title>The distribution of antibiotic resistance genes in chicken gut microbiota commensals.</title>
        <authorList>
            <person name="Juricova H."/>
            <person name="Matiasovicova J."/>
            <person name="Kubasova T."/>
            <person name="Cejkova D."/>
            <person name="Rychlik I."/>
        </authorList>
    </citation>
    <scope>NUCLEOTIDE SEQUENCE [LARGE SCALE GENOMIC DNA]</scope>
    <source>
        <strain evidence="2 3">An772</strain>
    </source>
</reference>
<evidence type="ECO:0008006" key="4">
    <source>
        <dbReference type="Google" id="ProtNLM"/>
    </source>
</evidence>
<comment type="caution">
    <text evidence="2">The sequence shown here is derived from an EMBL/GenBank/DDBJ whole genome shotgun (WGS) entry which is preliminary data.</text>
</comment>
<keyword evidence="3" id="KW-1185">Reference proteome</keyword>
<feature type="signal peptide" evidence="1">
    <location>
        <begin position="1"/>
        <end position="19"/>
    </location>
</feature>